<name>A0ACC2F5M8_DALPE</name>
<organism evidence="1 2">
    <name type="scientific">Dallia pectoralis</name>
    <name type="common">Alaska blackfish</name>
    <dbReference type="NCBI Taxonomy" id="75939"/>
    <lineage>
        <taxon>Eukaryota</taxon>
        <taxon>Metazoa</taxon>
        <taxon>Chordata</taxon>
        <taxon>Craniata</taxon>
        <taxon>Vertebrata</taxon>
        <taxon>Euteleostomi</taxon>
        <taxon>Actinopterygii</taxon>
        <taxon>Neopterygii</taxon>
        <taxon>Teleostei</taxon>
        <taxon>Protacanthopterygii</taxon>
        <taxon>Esociformes</taxon>
        <taxon>Umbridae</taxon>
        <taxon>Dallia</taxon>
    </lineage>
</organism>
<sequence length="156" mass="17129">MRCGTDESGRKTTPSPDIIHPIILDLKHPTTQQTTSEVVLQTIMIKVEGIMNSKLLGYLSSNTADPDPITPNLLTMGRRDASLPQAMRKLAEGSLESQTRKIVLIFGPQLPWAPWATGCVTTGRDGCVRSVDFQVGSRSFIRPVSRLMALPELVEE</sequence>
<reference evidence="1" key="1">
    <citation type="submission" date="2021-05" db="EMBL/GenBank/DDBJ databases">
        <authorList>
            <person name="Pan Q."/>
            <person name="Jouanno E."/>
            <person name="Zahm M."/>
            <person name="Klopp C."/>
            <person name="Cabau C."/>
            <person name="Louis A."/>
            <person name="Berthelot C."/>
            <person name="Parey E."/>
            <person name="Roest Crollius H."/>
            <person name="Montfort J."/>
            <person name="Robinson-Rechavi M."/>
            <person name="Bouchez O."/>
            <person name="Lampietro C."/>
            <person name="Lopez Roques C."/>
            <person name="Donnadieu C."/>
            <person name="Postlethwait J."/>
            <person name="Bobe J."/>
            <person name="Dillon D."/>
            <person name="Chandos A."/>
            <person name="von Hippel F."/>
            <person name="Guiguen Y."/>
        </authorList>
    </citation>
    <scope>NUCLEOTIDE SEQUENCE</scope>
    <source>
        <strain evidence="1">YG-Jan2019</strain>
    </source>
</reference>
<dbReference type="Proteomes" id="UP001157502">
    <property type="component" value="Chromosome 34"/>
</dbReference>
<dbReference type="EMBL" id="CM055761">
    <property type="protein sequence ID" value="KAJ7986669.1"/>
    <property type="molecule type" value="Genomic_DNA"/>
</dbReference>
<keyword evidence="2" id="KW-1185">Reference proteome</keyword>
<proteinExistence type="predicted"/>
<gene>
    <name evidence="1" type="ORF">DPEC_G00342280</name>
</gene>
<accession>A0ACC2F5M8</accession>
<protein>
    <submittedName>
        <fullName evidence="1">Uncharacterized protein</fullName>
    </submittedName>
</protein>
<evidence type="ECO:0000313" key="2">
    <source>
        <dbReference type="Proteomes" id="UP001157502"/>
    </source>
</evidence>
<comment type="caution">
    <text evidence="1">The sequence shown here is derived from an EMBL/GenBank/DDBJ whole genome shotgun (WGS) entry which is preliminary data.</text>
</comment>
<evidence type="ECO:0000313" key="1">
    <source>
        <dbReference type="EMBL" id="KAJ7986669.1"/>
    </source>
</evidence>